<name>A0A7J0EYR7_9ERIC</name>
<sequence>MTMVNNCRRTHKVVELLVTSQPIAIPFPTELTIEDNPDLEKRPKERTLILAAQVPQVHRVVRIDLRGVGEEEDDDDEVNQFGSSSEKEVDMAPKQQALGKEKAAKGEPQRQVPNPIPIIPCPVEVQLDIPSSHSSGCLRTSDTPELWSPKFSTIELGRELTSADSSKDHETCLALRKAIMLPQDVTEFAEEDSEGFRGRLVMMGAQLFALKNTAIHARDEAEAAIEEKNKALQEVTELWKVASSEIFKKVFDCRSSRLLLTILPRMPQLHQSSPRIHQRFISDLAP</sequence>
<dbReference type="Proteomes" id="UP000585474">
    <property type="component" value="Unassembled WGS sequence"/>
</dbReference>
<evidence type="ECO:0000313" key="3">
    <source>
        <dbReference type="Proteomes" id="UP000585474"/>
    </source>
</evidence>
<protein>
    <submittedName>
        <fullName evidence="2">Uncharacterized protein</fullName>
    </submittedName>
</protein>
<keyword evidence="3" id="KW-1185">Reference proteome</keyword>
<proteinExistence type="predicted"/>
<comment type="caution">
    <text evidence="2">The sequence shown here is derived from an EMBL/GenBank/DDBJ whole genome shotgun (WGS) entry which is preliminary data.</text>
</comment>
<feature type="compositionally biased region" description="Basic and acidic residues" evidence="1">
    <location>
        <begin position="99"/>
        <end position="108"/>
    </location>
</feature>
<gene>
    <name evidence="2" type="ORF">Acr_07g0017560</name>
</gene>
<evidence type="ECO:0000313" key="2">
    <source>
        <dbReference type="EMBL" id="GFY91560.1"/>
    </source>
</evidence>
<accession>A0A7J0EYR7</accession>
<dbReference type="EMBL" id="BJWL01000007">
    <property type="protein sequence ID" value="GFY91560.1"/>
    <property type="molecule type" value="Genomic_DNA"/>
</dbReference>
<evidence type="ECO:0000256" key="1">
    <source>
        <dbReference type="SAM" id="MobiDB-lite"/>
    </source>
</evidence>
<dbReference type="AlphaFoldDB" id="A0A7J0EYR7"/>
<organism evidence="2 3">
    <name type="scientific">Actinidia rufa</name>
    <dbReference type="NCBI Taxonomy" id="165716"/>
    <lineage>
        <taxon>Eukaryota</taxon>
        <taxon>Viridiplantae</taxon>
        <taxon>Streptophyta</taxon>
        <taxon>Embryophyta</taxon>
        <taxon>Tracheophyta</taxon>
        <taxon>Spermatophyta</taxon>
        <taxon>Magnoliopsida</taxon>
        <taxon>eudicotyledons</taxon>
        <taxon>Gunneridae</taxon>
        <taxon>Pentapetalae</taxon>
        <taxon>asterids</taxon>
        <taxon>Ericales</taxon>
        <taxon>Actinidiaceae</taxon>
        <taxon>Actinidia</taxon>
    </lineage>
</organism>
<feature type="region of interest" description="Disordered" evidence="1">
    <location>
        <begin position="68"/>
        <end position="116"/>
    </location>
</feature>
<reference evidence="2 3" key="1">
    <citation type="submission" date="2019-07" db="EMBL/GenBank/DDBJ databases">
        <title>De Novo Assembly of kiwifruit Actinidia rufa.</title>
        <authorList>
            <person name="Sugita-Konishi S."/>
            <person name="Sato K."/>
            <person name="Mori E."/>
            <person name="Abe Y."/>
            <person name="Kisaki G."/>
            <person name="Hamano K."/>
            <person name="Suezawa K."/>
            <person name="Otani M."/>
            <person name="Fukuda T."/>
            <person name="Manabe T."/>
            <person name="Gomi K."/>
            <person name="Tabuchi M."/>
            <person name="Akimitsu K."/>
            <person name="Kataoka I."/>
        </authorList>
    </citation>
    <scope>NUCLEOTIDE SEQUENCE [LARGE SCALE GENOMIC DNA]</scope>
    <source>
        <strain evidence="3">cv. Fuchu</strain>
    </source>
</reference>